<organism evidence="1 2">
    <name type="scientific">Mythimna loreyi</name>
    <dbReference type="NCBI Taxonomy" id="667449"/>
    <lineage>
        <taxon>Eukaryota</taxon>
        <taxon>Metazoa</taxon>
        <taxon>Ecdysozoa</taxon>
        <taxon>Arthropoda</taxon>
        <taxon>Hexapoda</taxon>
        <taxon>Insecta</taxon>
        <taxon>Pterygota</taxon>
        <taxon>Neoptera</taxon>
        <taxon>Endopterygota</taxon>
        <taxon>Lepidoptera</taxon>
        <taxon>Glossata</taxon>
        <taxon>Ditrysia</taxon>
        <taxon>Noctuoidea</taxon>
        <taxon>Noctuidae</taxon>
        <taxon>Noctuinae</taxon>
        <taxon>Hadenini</taxon>
        <taxon>Mythimna</taxon>
    </lineage>
</organism>
<reference evidence="1" key="1">
    <citation type="submission" date="2023-03" db="EMBL/GenBank/DDBJ databases">
        <title>Chromosome-level genomes of two armyworms, Mythimna separata and Mythimna loreyi, provide insights into the biosynthesis and reception of sex pheromones.</title>
        <authorList>
            <person name="Zhao H."/>
        </authorList>
    </citation>
    <scope>NUCLEOTIDE SEQUENCE</scope>
    <source>
        <strain evidence="1">BeijingLab</strain>
    </source>
</reference>
<name>A0ACC2Q7F2_9NEOP</name>
<keyword evidence="2" id="KW-1185">Reference proteome</keyword>
<protein>
    <submittedName>
        <fullName evidence="1">Uncharacterized protein</fullName>
    </submittedName>
</protein>
<evidence type="ECO:0000313" key="1">
    <source>
        <dbReference type="EMBL" id="KAJ8709790.1"/>
    </source>
</evidence>
<gene>
    <name evidence="1" type="ORF">PYW08_009794</name>
</gene>
<proteinExistence type="predicted"/>
<accession>A0ACC2Q7F2</accession>
<comment type="caution">
    <text evidence="1">The sequence shown here is derived from an EMBL/GenBank/DDBJ whole genome shotgun (WGS) entry which is preliminary data.</text>
</comment>
<dbReference type="Proteomes" id="UP001231649">
    <property type="component" value="Chromosome 24"/>
</dbReference>
<sequence>MDDGTTKENTSLKDNTSIKVKTSIKKQFLIAACLYLGQFLVGYSTGWIAPVLAKLQNAEETPLESVINDAQSSWIVSIKPLGAIVCPYFSGYLSNVIGRKPCLFIGGHVLLLTFVILALSTHLSLMFVGRILAGVASGIIFVMNLVYIGEMASTKIRGTMLALTGLCNTGGILFAYIVGPYVSYSTISWLGAVLSVLYIITIFFLVPETAVYQVMKGRKDEAMANLRLLGRQDLDEILAEANEKPKSNMAQLTEMYTVRSNRMAAFIIISLNVFQQLSGVIAVMSFVTIIFEMTKSNLQPHVSTIIIGVTQVAAAIFAPILVDRSGRRILLLVSTAGCALSLGTLGIYFYLLKSGNPIADNVPWLALVSIMSFFLSYFTGFGIIPNTFIGEMFTDTCRGFGGTFAMTIGWISGFGIQTAFGYMLPALGPDVTFGIFAGLCALAFLFSVIFVPETKGKSLLEIQAYLERRSIF</sequence>
<dbReference type="EMBL" id="CM056800">
    <property type="protein sequence ID" value="KAJ8709790.1"/>
    <property type="molecule type" value="Genomic_DNA"/>
</dbReference>
<evidence type="ECO:0000313" key="2">
    <source>
        <dbReference type="Proteomes" id="UP001231649"/>
    </source>
</evidence>